<dbReference type="InterPro" id="IPR014718">
    <property type="entry name" value="GH-type_carb-bd"/>
</dbReference>
<dbReference type="GO" id="GO:0005975">
    <property type="term" value="P:carbohydrate metabolic process"/>
    <property type="evidence" value="ECO:0007669"/>
    <property type="project" value="InterPro"/>
</dbReference>
<comment type="caution">
    <text evidence="1">The sequence shown here is derived from an EMBL/GenBank/DDBJ whole genome shotgun (WGS) entry which is preliminary data.</text>
</comment>
<name>A0AAV3TXN8_9ALTE</name>
<dbReference type="Pfam" id="PF01263">
    <property type="entry name" value="Aldose_epim"/>
    <property type="match status" value="1"/>
</dbReference>
<accession>A0AAV3TXN8</accession>
<reference evidence="2" key="1">
    <citation type="journal article" date="2019" name="Int. J. Syst. Evol. Microbiol.">
        <title>The Global Catalogue of Microorganisms (GCM) 10K type strain sequencing project: providing services to taxonomists for standard genome sequencing and annotation.</title>
        <authorList>
            <consortium name="The Broad Institute Genomics Platform"/>
            <consortium name="The Broad Institute Genome Sequencing Center for Infectious Disease"/>
            <person name="Wu L."/>
            <person name="Ma J."/>
        </authorList>
    </citation>
    <scope>NUCLEOTIDE SEQUENCE [LARGE SCALE GENOMIC DNA]</scope>
    <source>
        <strain evidence="2">JCM 19134</strain>
    </source>
</reference>
<dbReference type="GO" id="GO:0030246">
    <property type="term" value="F:carbohydrate binding"/>
    <property type="evidence" value="ECO:0007669"/>
    <property type="project" value="InterPro"/>
</dbReference>
<dbReference type="GO" id="GO:0016853">
    <property type="term" value="F:isomerase activity"/>
    <property type="evidence" value="ECO:0007669"/>
    <property type="project" value="InterPro"/>
</dbReference>
<dbReference type="AlphaFoldDB" id="A0AAV3TXN8"/>
<dbReference type="SUPFAM" id="SSF74650">
    <property type="entry name" value="Galactose mutarotase-like"/>
    <property type="match status" value="1"/>
</dbReference>
<organism evidence="1 2">
    <name type="scientific">Halioxenophilus aromaticivorans</name>
    <dbReference type="NCBI Taxonomy" id="1306992"/>
    <lineage>
        <taxon>Bacteria</taxon>
        <taxon>Pseudomonadati</taxon>
        <taxon>Pseudomonadota</taxon>
        <taxon>Gammaproteobacteria</taxon>
        <taxon>Alteromonadales</taxon>
        <taxon>Alteromonadaceae</taxon>
        <taxon>Halioxenophilus</taxon>
    </lineage>
</organism>
<keyword evidence="2" id="KW-1185">Reference proteome</keyword>
<proteinExistence type="predicted"/>
<protein>
    <submittedName>
        <fullName evidence="1">Uncharacterized protein</fullName>
    </submittedName>
</protein>
<dbReference type="Gene3D" id="2.70.98.10">
    <property type="match status" value="1"/>
</dbReference>
<sequence>MGLAGRVYQFRWHHNQGTKPDANSVLGDIVLGVDTPQDYLEKSPYMGAIIGRYGNRIRDGKFQLGSQAY</sequence>
<dbReference type="Proteomes" id="UP001409585">
    <property type="component" value="Unassembled WGS sequence"/>
</dbReference>
<evidence type="ECO:0000313" key="1">
    <source>
        <dbReference type="EMBL" id="GAA4932436.1"/>
    </source>
</evidence>
<evidence type="ECO:0000313" key="2">
    <source>
        <dbReference type="Proteomes" id="UP001409585"/>
    </source>
</evidence>
<dbReference type="InterPro" id="IPR008183">
    <property type="entry name" value="Aldose_1/G6P_1-epimerase"/>
</dbReference>
<dbReference type="InterPro" id="IPR011013">
    <property type="entry name" value="Gal_mutarotase_sf_dom"/>
</dbReference>
<dbReference type="EMBL" id="BAABLX010000004">
    <property type="protein sequence ID" value="GAA4932436.1"/>
    <property type="molecule type" value="Genomic_DNA"/>
</dbReference>
<gene>
    <name evidence="1" type="ORF">GCM10025791_06210</name>
</gene>